<organism evidence="3 4">
    <name type="scientific">Verticillium dahliae</name>
    <name type="common">Verticillium wilt</name>
    <dbReference type="NCBI Taxonomy" id="27337"/>
    <lineage>
        <taxon>Eukaryota</taxon>
        <taxon>Fungi</taxon>
        <taxon>Dikarya</taxon>
        <taxon>Ascomycota</taxon>
        <taxon>Pezizomycotina</taxon>
        <taxon>Sordariomycetes</taxon>
        <taxon>Hypocreomycetidae</taxon>
        <taxon>Glomerellales</taxon>
        <taxon>Plectosphaerellaceae</taxon>
        <taxon>Verticillium</taxon>
    </lineage>
</organism>
<evidence type="ECO:0000256" key="1">
    <source>
        <dbReference type="SAM" id="MobiDB-lite"/>
    </source>
</evidence>
<proteinExistence type="predicted"/>
<keyword evidence="2" id="KW-0732">Signal</keyword>
<protein>
    <submittedName>
        <fullName evidence="3">Uncharacterized protein</fullName>
    </submittedName>
</protein>
<comment type="caution">
    <text evidence="3">The sequence shown here is derived from an EMBL/GenBank/DDBJ whole genome shotgun (WGS) entry which is preliminary data.</text>
</comment>
<reference evidence="3 4" key="1">
    <citation type="submission" date="2017-12" db="EMBL/GenBank/DDBJ databases">
        <title>Comparative genomics yields insights into virulence evolution of Verticillium dahliae.</title>
        <authorList>
            <person name="Fan R."/>
            <person name="Armitage A.D."/>
            <person name="Cascant-Lopez E."/>
            <person name="Sobczyk M."/>
            <person name="Cockerton H.M."/>
            <person name="Harrison R.J."/>
        </authorList>
    </citation>
    <scope>NUCLEOTIDE SEQUENCE [LARGE SCALE GENOMIC DNA]</scope>
    <source>
        <strain evidence="3 4">12008</strain>
    </source>
</reference>
<dbReference type="EMBL" id="MPSH01000004">
    <property type="protein sequence ID" value="PNH34835.1"/>
    <property type="molecule type" value="Genomic_DNA"/>
</dbReference>
<feature type="signal peptide" evidence="2">
    <location>
        <begin position="1"/>
        <end position="16"/>
    </location>
</feature>
<evidence type="ECO:0000256" key="2">
    <source>
        <dbReference type="SAM" id="SignalP"/>
    </source>
</evidence>
<feature type="region of interest" description="Disordered" evidence="1">
    <location>
        <begin position="229"/>
        <end position="251"/>
    </location>
</feature>
<gene>
    <name evidence="3" type="ORF">BJF96_g1880</name>
</gene>
<feature type="chain" id="PRO_5041317516" evidence="2">
    <location>
        <begin position="17"/>
        <end position="251"/>
    </location>
</feature>
<feature type="compositionally biased region" description="Basic and acidic residues" evidence="1">
    <location>
        <begin position="240"/>
        <end position="251"/>
    </location>
</feature>
<evidence type="ECO:0000313" key="4">
    <source>
        <dbReference type="Proteomes" id="UP000236305"/>
    </source>
</evidence>
<sequence>MRVACLLSLMVALAAAAPSVEPGVSLASANRAIRDVIARYAGGDSKVVRSVDSNEHLAVSPAPAGDQLSAQDCVLDHRIRITSTEEFIGWDMQLSQVFRGPIEIEIENGRSVTDTITITSGLISEMNFITSSLSSEFGVSFSKAWTTDSRQHGTVSIPAGRHGAIVINPATTRRFGIVMKGCQGRAVQVAKFMADSFKEHVLNGITFIQGEISLCSRPVNEPMRRCEGEGTLNSIGPTELHVEGGPKEASP</sequence>
<dbReference type="OMA" id="YPLKRCV"/>
<accession>A0AA44WPN0</accession>
<name>A0AA44WPN0_VERDA</name>
<dbReference type="AlphaFoldDB" id="A0AA44WPN0"/>
<dbReference type="Proteomes" id="UP000236305">
    <property type="component" value="Unassembled WGS sequence"/>
</dbReference>
<evidence type="ECO:0000313" key="3">
    <source>
        <dbReference type="EMBL" id="PNH34835.1"/>
    </source>
</evidence>